<dbReference type="PANTHER" id="PTHR13355:SF11">
    <property type="entry name" value="GLUCOSAMINE 6-PHOSPHATE N-ACETYLTRANSFERASE"/>
    <property type="match status" value="1"/>
</dbReference>
<dbReference type="InterPro" id="IPR000182">
    <property type="entry name" value="GNAT_dom"/>
</dbReference>
<gene>
    <name evidence="3" type="primary">GNA1</name>
    <name evidence="3" type="ORF">CVIRNUC_007588</name>
</gene>
<dbReference type="InterPro" id="IPR016181">
    <property type="entry name" value="Acyl_CoA_acyltransferase"/>
</dbReference>
<reference evidence="3 4" key="1">
    <citation type="submission" date="2023-10" db="EMBL/GenBank/DDBJ databases">
        <authorList>
            <person name="Maclean D."/>
            <person name="Macfadyen A."/>
        </authorList>
    </citation>
    <scope>NUCLEOTIDE SEQUENCE [LARGE SCALE GENOMIC DNA]</scope>
</reference>
<evidence type="ECO:0000313" key="4">
    <source>
        <dbReference type="Proteomes" id="UP001314263"/>
    </source>
</evidence>
<accession>A0AAV1IEE7</accession>
<dbReference type="GO" id="GO:0006048">
    <property type="term" value="P:UDP-N-acetylglucosamine biosynthetic process"/>
    <property type="evidence" value="ECO:0007669"/>
    <property type="project" value="UniProtKB-UniRule"/>
</dbReference>
<keyword evidence="1" id="KW-0012">Acyltransferase</keyword>
<keyword evidence="4" id="KW-1185">Reference proteome</keyword>
<dbReference type="Proteomes" id="UP001314263">
    <property type="component" value="Unassembled WGS sequence"/>
</dbReference>
<dbReference type="SUPFAM" id="SSF55729">
    <property type="entry name" value="Acyl-CoA N-acyltransferases (Nat)"/>
    <property type="match status" value="1"/>
</dbReference>
<comment type="catalytic activity">
    <reaction evidence="1">
        <text>D-glucosamine 6-phosphate + acetyl-CoA = N-acetyl-D-glucosamine 6-phosphate + CoA + H(+)</text>
        <dbReference type="Rhea" id="RHEA:10292"/>
        <dbReference type="ChEBI" id="CHEBI:15378"/>
        <dbReference type="ChEBI" id="CHEBI:57287"/>
        <dbReference type="ChEBI" id="CHEBI:57288"/>
        <dbReference type="ChEBI" id="CHEBI:57513"/>
        <dbReference type="ChEBI" id="CHEBI:58725"/>
        <dbReference type="EC" id="2.3.1.4"/>
    </reaction>
</comment>
<feature type="domain" description="N-acetyltransferase" evidence="2">
    <location>
        <begin position="1"/>
        <end position="78"/>
    </location>
</feature>
<name>A0AAV1IEE7_9CHLO</name>
<organism evidence="3 4">
    <name type="scientific">Coccomyxa viridis</name>
    <dbReference type="NCBI Taxonomy" id="1274662"/>
    <lineage>
        <taxon>Eukaryota</taxon>
        <taxon>Viridiplantae</taxon>
        <taxon>Chlorophyta</taxon>
        <taxon>core chlorophytes</taxon>
        <taxon>Trebouxiophyceae</taxon>
        <taxon>Trebouxiophyceae incertae sedis</taxon>
        <taxon>Coccomyxaceae</taxon>
        <taxon>Coccomyxa</taxon>
    </lineage>
</organism>
<evidence type="ECO:0000259" key="2">
    <source>
        <dbReference type="PROSITE" id="PS51186"/>
    </source>
</evidence>
<dbReference type="AlphaFoldDB" id="A0AAV1IEE7"/>
<evidence type="ECO:0000256" key="1">
    <source>
        <dbReference type="RuleBase" id="RU365086"/>
    </source>
</evidence>
<dbReference type="CDD" id="cd04301">
    <property type="entry name" value="NAT_SF"/>
    <property type="match status" value="1"/>
</dbReference>
<dbReference type="EMBL" id="CAUYUE010000010">
    <property type="protein sequence ID" value="CAK0784384.1"/>
    <property type="molecule type" value="Genomic_DNA"/>
</dbReference>
<dbReference type="Gene3D" id="3.40.630.30">
    <property type="match status" value="1"/>
</dbReference>
<evidence type="ECO:0000313" key="3">
    <source>
        <dbReference type="EMBL" id="CAK0784384.1"/>
    </source>
</evidence>
<keyword evidence="1" id="KW-0808">Transferase</keyword>
<dbReference type="Pfam" id="PF00583">
    <property type="entry name" value="Acetyltransf_1"/>
    <property type="match status" value="1"/>
</dbReference>
<comment type="subunit">
    <text evidence="1">Homodimer.</text>
</comment>
<comment type="caution">
    <text evidence="3">The sequence shown here is derived from an EMBL/GenBank/DDBJ whole genome shotgun (WGS) entry which is preliminary data.</text>
</comment>
<comment type="similarity">
    <text evidence="1">Belongs to the acetyltransferase family. GNA1 subfamily.</text>
</comment>
<comment type="pathway">
    <text evidence="1">Nucleotide-sugar biosynthesis; UDP-N-acetyl-alpha-D-glucosamine biosynthesis; N-acetyl-alpha-D-glucosamine 1-phosphate from alpha-D-glucosamine 6-phosphate (route I): step 1/2.</text>
</comment>
<dbReference type="PROSITE" id="PS51186">
    <property type="entry name" value="GNAT"/>
    <property type="match status" value="1"/>
</dbReference>
<proteinExistence type="inferred from homology"/>
<sequence>MIERKFIRNLAKVGHVEDVVVDEKYRGKQLGQRVIGALMAFAKEAGCYKAILDCGEERVPFYEKCGLARKEVQMAKYF</sequence>
<dbReference type="InterPro" id="IPR039143">
    <property type="entry name" value="GNPNAT1-like"/>
</dbReference>
<dbReference type="PANTHER" id="PTHR13355">
    <property type="entry name" value="GLUCOSAMINE 6-PHOSPHATE N-ACETYLTRANSFERASE"/>
    <property type="match status" value="1"/>
</dbReference>
<dbReference type="EC" id="2.3.1.4" evidence="1"/>
<dbReference type="GO" id="GO:0004343">
    <property type="term" value="F:glucosamine 6-phosphate N-acetyltransferase activity"/>
    <property type="evidence" value="ECO:0007669"/>
    <property type="project" value="UniProtKB-UniRule"/>
</dbReference>
<protein>
    <recommendedName>
        <fullName evidence="1">Glucosamine 6-phosphate N-acetyltransferase</fullName>
        <ecNumber evidence="1">2.3.1.4</ecNumber>
    </recommendedName>
</protein>